<dbReference type="OrthoDB" id="3830756at2"/>
<dbReference type="RefSeq" id="WP_105870691.1">
    <property type="nucleotide sequence ID" value="NZ_PVLV01000384.1"/>
</dbReference>
<organism evidence="2 3">
    <name type="scientific">Streptomyces solincola</name>
    <dbReference type="NCBI Taxonomy" id="2100817"/>
    <lineage>
        <taxon>Bacteria</taxon>
        <taxon>Bacillati</taxon>
        <taxon>Actinomycetota</taxon>
        <taxon>Actinomycetes</taxon>
        <taxon>Kitasatosporales</taxon>
        <taxon>Streptomycetaceae</taxon>
        <taxon>Streptomyces</taxon>
    </lineage>
</organism>
<dbReference type="GO" id="GO:0003700">
    <property type="term" value="F:DNA-binding transcription factor activity"/>
    <property type="evidence" value="ECO:0007669"/>
    <property type="project" value="InterPro"/>
</dbReference>
<dbReference type="EMBL" id="PVLV01000384">
    <property type="protein sequence ID" value="PRH77050.1"/>
    <property type="molecule type" value="Genomic_DNA"/>
</dbReference>
<dbReference type="AlphaFoldDB" id="A0A2S9PRJ8"/>
<dbReference type="InterPro" id="IPR000835">
    <property type="entry name" value="HTH_MarR-typ"/>
</dbReference>
<dbReference type="Pfam" id="PF12802">
    <property type="entry name" value="MarR_2"/>
    <property type="match status" value="1"/>
</dbReference>
<evidence type="ECO:0000313" key="2">
    <source>
        <dbReference type="EMBL" id="PRH77050.1"/>
    </source>
</evidence>
<dbReference type="PANTHER" id="PTHR33164:SF103">
    <property type="entry name" value="REGULATORY PROTEIN MARR"/>
    <property type="match status" value="1"/>
</dbReference>
<name>A0A2S9PRJ8_9ACTN</name>
<protein>
    <submittedName>
        <fullName evidence="2">MarR family transcriptional regulator</fullName>
    </submittedName>
</protein>
<dbReference type="Proteomes" id="UP000239322">
    <property type="component" value="Unassembled WGS sequence"/>
</dbReference>
<sequence>MPRRSGGASHGDGTARAASAARDVVELLEVLWSQGADTAVTAPLSPSQLRVLYVLERAEVVNLRTLAGELGSTAPSVSRMCDRLHAVGYIERAYNPADRRELELRLSRHGSTYLARVRARREEALARAVSRMSVRDQAALARGLEALRSAARETRDGAGLGSAASEPA</sequence>
<dbReference type="InterPro" id="IPR036390">
    <property type="entry name" value="WH_DNA-bd_sf"/>
</dbReference>
<dbReference type="GO" id="GO:0006950">
    <property type="term" value="P:response to stress"/>
    <property type="evidence" value="ECO:0007669"/>
    <property type="project" value="TreeGrafter"/>
</dbReference>
<evidence type="ECO:0000313" key="3">
    <source>
        <dbReference type="Proteomes" id="UP000239322"/>
    </source>
</evidence>
<evidence type="ECO:0000259" key="1">
    <source>
        <dbReference type="PROSITE" id="PS50995"/>
    </source>
</evidence>
<dbReference type="Gene3D" id="1.10.10.10">
    <property type="entry name" value="Winged helix-like DNA-binding domain superfamily/Winged helix DNA-binding domain"/>
    <property type="match status" value="1"/>
</dbReference>
<dbReference type="SUPFAM" id="SSF46785">
    <property type="entry name" value="Winged helix' DNA-binding domain"/>
    <property type="match status" value="1"/>
</dbReference>
<feature type="domain" description="HTH marR-type" evidence="1">
    <location>
        <begin position="17"/>
        <end position="149"/>
    </location>
</feature>
<reference evidence="2 3" key="1">
    <citation type="submission" date="2018-03" db="EMBL/GenBank/DDBJ databases">
        <title>Novel Streptomyces sp. from soil.</title>
        <authorList>
            <person name="Tan G.Y.A."/>
            <person name="Lee Z.Y."/>
        </authorList>
    </citation>
    <scope>NUCLEOTIDE SEQUENCE [LARGE SCALE GENOMIC DNA]</scope>
    <source>
        <strain evidence="2 3">ST5x</strain>
    </source>
</reference>
<proteinExistence type="predicted"/>
<keyword evidence="3" id="KW-1185">Reference proteome</keyword>
<dbReference type="PANTHER" id="PTHR33164">
    <property type="entry name" value="TRANSCRIPTIONAL REGULATOR, MARR FAMILY"/>
    <property type="match status" value="1"/>
</dbReference>
<comment type="caution">
    <text evidence="2">The sequence shown here is derived from an EMBL/GenBank/DDBJ whole genome shotgun (WGS) entry which is preliminary data.</text>
</comment>
<accession>A0A2S9PRJ8</accession>
<dbReference type="InterPro" id="IPR039422">
    <property type="entry name" value="MarR/SlyA-like"/>
</dbReference>
<gene>
    <name evidence="2" type="ORF">C6N75_22330</name>
</gene>
<dbReference type="SMART" id="SM00347">
    <property type="entry name" value="HTH_MARR"/>
    <property type="match status" value="1"/>
</dbReference>
<dbReference type="PROSITE" id="PS50995">
    <property type="entry name" value="HTH_MARR_2"/>
    <property type="match status" value="1"/>
</dbReference>
<dbReference type="InterPro" id="IPR036388">
    <property type="entry name" value="WH-like_DNA-bd_sf"/>
</dbReference>